<evidence type="ECO:0000313" key="5">
    <source>
        <dbReference type="Proteomes" id="UP000010808"/>
    </source>
</evidence>
<evidence type="ECO:0000313" key="4">
    <source>
        <dbReference type="EMBL" id="CCO25484.1"/>
    </source>
</evidence>
<feature type="chain" id="PRO_5003947288" evidence="2">
    <location>
        <begin position="22"/>
        <end position="183"/>
    </location>
</feature>
<evidence type="ECO:0000256" key="1">
    <source>
        <dbReference type="ARBA" id="ARBA00023284"/>
    </source>
</evidence>
<accession>L0RFG0</accession>
<dbReference type="eggNOG" id="COG1225">
    <property type="taxonomic scope" value="Bacteria"/>
</dbReference>
<dbReference type="InterPro" id="IPR017937">
    <property type="entry name" value="Thioredoxin_CS"/>
</dbReference>
<dbReference type="AlphaFoldDB" id="L0RFG0"/>
<sequence>MNKLIPTFLLLAIFLGTAAYAEPPQKGDPFPNITLSGKLSAAQQNYLGINEDGPLNIAAIDAEFIIIEIYSMYCPHCQKEAPAVNNLYDKLKNSKTGNRMKLIGIGAGNSEFEIDFFKKKYKIKFPLFEDGDLSIHTATGEAGTPHFFLIHNINGKLKTVYSHKGRMGNPVDFLKSLKEAAGI</sequence>
<dbReference type="InterPro" id="IPR000866">
    <property type="entry name" value="AhpC/TSA"/>
</dbReference>
<name>L0RFG0_9BACT</name>
<organism evidence="4 5">
    <name type="scientific">Maridesulfovibrio hydrothermalis AM13 = DSM 14728</name>
    <dbReference type="NCBI Taxonomy" id="1121451"/>
    <lineage>
        <taxon>Bacteria</taxon>
        <taxon>Pseudomonadati</taxon>
        <taxon>Thermodesulfobacteriota</taxon>
        <taxon>Desulfovibrionia</taxon>
        <taxon>Desulfovibrionales</taxon>
        <taxon>Desulfovibrionaceae</taxon>
        <taxon>Maridesulfovibrio</taxon>
    </lineage>
</organism>
<dbReference type="Gene3D" id="3.40.30.10">
    <property type="entry name" value="Glutaredoxin"/>
    <property type="match status" value="1"/>
</dbReference>
<keyword evidence="1" id="KW-0676">Redox-active center</keyword>
<reference evidence="4 5" key="1">
    <citation type="submission" date="2012-10" db="EMBL/GenBank/DDBJ databases">
        <authorList>
            <person name="Genoscope - CEA"/>
        </authorList>
    </citation>
    <scope>NUCLEOTIDE SEQUENCE [LARGE SCALE GENOMIC DNA]</scope>
    <source>
        <strain evidence="5">AM13 / DSM 14728</strain>
    </source>
</reference>
<evidence type="ECO:0000259" key="3">
    <source>
        <dbReference type="PROSITE" id="PS51352"/>
    </source>
</evidence>
<gene>
    <name evidence="4" type="ORF">DESAM_23217</name>
</gene>
<dbReference type="GO" id="GO:0016491">
    <property type="term" value="F:oxidoreductase activity"/>
    <property type="evidence" value="ECO:0007669"/>
    <property type="project" value="InterPro"/>
</dbReference>
<dbReference type="GO" id="GO:0016209">
    <property type="term" value="F:antioxidant activity"/>
    <property type="evidence" value="ECO:0007669"/>
    <property type="project" value="InterPro"/>
</dbReference>
<dbReference type="SUPFAM" id="SSF52833">
    <property type="entry name" value="Thioredoxin-like"/>
    <property type="match status" value="1"/>
</dbReference>
<dbReference type="STRING" id="1121451.DESAM_23217"/>
<dbReference type="InterPro" id="IPR036249">
    <property type="entry name" value="Thioredoxin-like_sf"/>
</dbReference>
<protein>
    <submittedName>
        <fullName evidence="4">Redoxin domain-containing protein</fullName>
    </submittedName>
</protein>
<dbReference type="PROSITE" id="PS00194">
    <property type="entry name" value="THIOREDOXIN_1"/>
    <property type="match status" value="1"/>
</dbReference>
<dbReference type="HOGENOM" id="CLU_093417_0_0_7"/>
<dbReference type="EMBL" id="FO203522">
    <property type="protein sequence ID" value="CCO25484.1"/>
    <property type="molecule type" value="Genomic_DNA"/>
</dbReference>
<feature type="signal peptide" evidence="2">
    <location>
        <begin position="1"/>
        <end position="21"/>
    </location>
</feature>
<dbReference type="PROSITE" id="PS51352">
    <property type="entry name" value="THIOREDOXIN_2"/>
    <property type="match status" value="1"/>
</dbReference>
<dbReference type="Proteomes" id="UP000010808">
    <property type="component" value="Chromosome"/>
</dbReference>
<dbReference type="Pfam" id="PF00578">
    <property type="entry name" value="AhpC-TSA"/>
    <property type="match status" value="1"/>
</dbReference>
<evidence type="ECO:0000256" key="2">
    <source>
        <dbReference type="SAM" id="SignalP"/>
    </source>
</evidence>
<proteinExistence type="predicted"/>
<keyword evidence="5" id="KW-1185">Reference proteome</keyword>
<dbReference type="RefSeq" id="WP_015338081.1">
    <property type="nucleotide sequence ID" value="NC_020055.1"/>
</dbReference>
<feature type="domain" description="Thioredoxin" evidence="3">
    <location>
        <begin position="24"/>
        <end position="182"/>
    </location>
</feature>
<dbReference type="InterPro" id="IPR013766">
    <property type="entry name" value="Thioredoxin_domain"/>
</dbReference>
<dbReference type="PATRIC" id="fig|1121451.3.peg.3420"/>
<keyword evidence="2" id="KW-0732">Signal</keyword>
<dbReference type="KEGG" id="dhy:DESAM_23217"/>
<dbReference type="OrthoDB" id="5516057at2"/>